<dbReference type="Proteomes" id="UP000190814">
    <property type="component" value="Unassembled WGS sequence"/>
</dbReference>
<dbReference type="PANTHER" id="PTHR42842:SF3">
    <property type="entry name" value="FAD_NAD(P)-BINDING OXIDOREDUCTASE FAMILY PROTEIN"/>
    <property type="match status" value="1"/>
</dbReference>
<dbReference type="Gene3D" id="3.30.70.2700">
    <property type="match status" value="1"/>
</dbReference>
<name>A0A1T4V5U3_9FIRM</name>
<dbReference type="RefSeq" id="WP_078765131.1">
    <property type="nucleotide sequence ID" value="NZ_FUXZ01000002.1"/>
</dbReference>
<accession>A0A1T4V5U3</accession>
<dbReference type="InterPro" id="IPR028348">
    <property type="entry name" value="FAD-binding_protein"/>
</dbReference>
<gene>
    <name evidence="2" type="ORF">SAMN02745111_00246</name>
</gene>
<dbReference type="PIRSF" id="PIRSF038984">
    <property type="entry name" value="FAD_binding_protein"/>
    <property type="match status" value="1"/>
</dbReference>
<protein>
    <recommendedName>
        <fullName evidence="1">FAD-dependent protein C-terminal domain-containing protein</fullName>
    </recommendedName>
</protein>
<dbReference type="InterPro" id="IPR036188">
    <property type="entry name" value="FAD/NAD-bd_sf"/>
</dbReference>
<evidence type="ECO:0000259" key="1">
    <source>
        <dbReference type="Pfam" id="PF21688"/>
    </source>
</evidence>
<evidence type="ECO:0000313" key="2">
    <source>
        <dbReference type="EMBL" id="SKA60319.1"/>
    </source>
</evidence>
<evidence type="ECO:0000313" key="3">
    <source>
        <dbReference type="Proteomes" id="UP000190814"/>
    </source>
</evidence>
<dbReference type="PANTHER" id="PTHR42842">
    <property type="entry name" value="FAD/NAD(P)-BINDING OXIDOREDUCTASE"/>
    <property type="match status" value="1"/>
</dbReference>
<dbReference type="EMBL" id="FUXZ01000002">
    <property type="protein sequence ID" value="SKA60319.1"/>
    <property type="molecule type" value="Genomic_DNA"/>
</dbReference>
<dbReference type="Gene3D" id="3.50.50.60">
    <property type="entry name" value="FAD/NAD(P)-binding domain"/>
    <property type="match status" value="2"/>
</dbReference>
<dbReference type="AlphaFoldDB" id="A0A1T4V5U3"/>
<sequence>MSSITISNIKIDYKVDSIEMLLLKVCKKCKIKKSDIDSFKILKKSIDARHKPDVFYVYQIFINTKNKVKKIKHKDIIYDKKLKIYKLPKVGSESLSKRPVIVGFGPCGLFCAYILAKCGYKPLIIERGEDIDNRSKTVESFWNGDKLNPESNVQFGEGGAGTFSDGKLNTGVSDKFGRLQYILETFHEYGADENITYDSKPHIGTDVLKECIKNMREEIKSLGGEIRFNTRLDDIKIEDGKVIGIVTHNKDNDKEFIDTNLLVLALGHSARDTFYMLNDYLKMERKTYAVGLRIIHPQSVINMGQYGTDDERLESAPYKLTYKSEDDIPVFSFCMCPGGYVVNASSEDNRLAINGMSYKDRNSGCANSALVSHIETDVAKGSDVLANIEYQRGLEEKTYNLCDGKIPAQKYIDFKNDVKTESFADIGYELKVKGEYEPANIRSILPDYINKNIIEAVEYFGNKLSGFNMDNAVLLAIESRTSSPIRILRNENFESEVKGIYPAGEGCGYAGGIMSAAADGIKIAEAIVNKFTNEDLRYDG</sequence>
<proteinExistence type="predicted"/>
<organism evidence="2 3">
    <name type="scientific">Eubacterium uniforme</name>
    <dbReference type="NCBI Taxonomy" id="39495"/>
    <lineage>
        <taxon>Bacteria</taxon>
        <taxon>Bacillati</taxon>
        <taxon>Bacillota</taxon>
        <taxon>Clostridia</taxon>
        <taxon>Eubacteriales</taxon>
        <taxon>Eubacteriaceae</taxon>
        <taxon>Eubacterium</taxon>
    </lineage>
</organism>
<dbReference type="Pfam" id="PF21688">
    <property type="entry name" value="FAD-depend_C"/>
    <property type="match status" value="1"/>
</dbReference>
<dbReference type="InterPro" id="IPR049516">
    <property type="entry name" value="FAD-depend_C"/>
</dbReference>
<dbReference type="STRING" id="39495.SAMN02745111_00246"/>
<reference evidence="2 3" key="1">
    <citation type="submission" date="2017-02" db="EMBL/GenBank/DDBJ databases">
        <authorList>
            <person name="Peterson S.W."/>
        </authorList>
    </citation>
    <scope>NUCLEOTIDE SEQUENCE [LARGE SCALE GENOMIC DNA]</scope>
    <source>
        <strain evidence="2 3">ATCC 35992</strain>
    </source>
</reference>
<feature type="domain" description="FAD-dependent protein C-terminal" evidence="1">
    <location>
        <begin position="288"/>
        <end position="481"/>
    </location>
</feature>
<dbReference type="SUPFAM" id="SSF51905">
    <property type="entry name" value="FAD/NAD(P)-binding domain"/>
    <property type="match status" value="1"/>
</dbReference>
<keyword evidence="3" id="KW-1185">Reference proteome</keyword>